<dbReference type="RefSeq" id="WP_151105765.1">
    <property type="nucleotide sequence ID" value="NZ_WAEM01000001.1"/>
</dbReference>
<dbReference type="OrthoDB" id="1122364at2"/>
<keyword evidence="2" id="KW-1185">Reference proteome</keyword>
<dbReference type="SUPFAM" id="SSF53137">
    <property type="entry name" value="Translational machinery components"/>
    <property type="match status" value="1"/>
</dbReference>
<name>A0A7J5AIY8_9FLAO</name>
<gene>
    <name evidence="1" type="ORF">F6464_00355</name>
</gene>
<protein>
    <recommendedName>
        <fullName evidence="3">Host attachment protein</fullName>
    </recommendedName>
</protein>
<dbReference type="Proteomes" id="UP000490922">
    <property type="component" value="Unassembled WGS sequence"/>
</dbReference>
<evidence type="ECO:0000313" key="1">
    <source>
        <dbReference type="EMBL" id="KAB1157572.1"/>
    </source>
</evidence>
<sequence length="130" mass="15514">MKSIKKLGIWMDHSIAHLIEFSENSFEIETIETKFTHEEKEKSLAKGESFMHNKEKQLLSDYYKKIAKIILNYNKVLLFGPTSAKTELFNILKEDDRFAKIKIYIKETDKMNAYQRERFIIEHFSSPLYK</sequence>
<evidence type="ECO:0000313" key="2">
    <source>
        <dbReference type="Proteomes" id="UP000490922"/>
    </source>
</evidence>
<accession>A0A7J5AIY8</accession>
<organism evidence="1 2">
    <name type="scientific">Flavobacterium luteum</name>
    <dbReference type="NCBI Taxonomy" id="2026654"/>
    <lineage>
        <taxon>Bacteria</taxon>
        <taxon>Pseudomonadati</taxon>
        <taxon>Bacteroidota</taxon>
        <taxon>Flavobacteriia</taxon>
        <taxon>Flavobacteriales</taxon>
        <taxon>Flavobacteriaceae</taxon>
        <taxon>Flavobacterium</taxon>
    </lineage>
</organism>
<reference evidence="1 2" key="1">
    <citation type="submission" date="2019-09" db="EMBL/GenBank/DDBJ databases">
        <title>Flavobacterium sp. nov., isolated from glacier ice.</title>
        <authorList>
            <person name="Liu Q."/>
        </authorList>
    </citation>
    <scope>NUCLEOTIDE SEQUENCE [LARGE SCALE GENOMIC DNA]</scope>
    <source>
        <strain evidence="1 2">NBRC 112527</strain>
    </source>
</reference>
<dbReference type="Gene3D" id="3.30.420.60">
    <property type="entry name" value="eRF1 domain 2"/>
    <property type="match status" value="1"/>
</dbReference>
<proteinExistence type="predicted"/>
<dbReference type="AlphaFoldDB" id="A0A7J5AIY8"/>
<evidence type="ECO:0008006" key="3">
    <source>
        <dbReference type="Google" id="ProtNLM"/>
    </source>
</evidence>
<comment type="caution">
    <text evidence="1">The sequence shown here is derived from an EMBL/GenBank/DDBJ whole genome shotgun (WGS) entry which is preliminary data.</text>
</comment>
<dbReference type="InterPro" id="IPR042226">
    <property type="entry name" value="eFR1_2_sf"/>
</dbReference>
<dbReference type="EMBL" id="WAEM01000001">
    <property type="protein sequence ID" value="KAB1157572.1"/>
    <property type="molecule type" value="Genomic_DNA"/>
</dbReference>